<dbReference type="Gene3D" id="1.10.287.70">
    <property type="match status" value="1"/>
</dbReference>
<dbReference type="OrthoDB" id="5984008at2759"/>
<dbReference type="AlphaFoldDB" id="A0A087TJN0"/>
<dbReference type="PANTHER" id="PTHR42643:SF38">
    <property type="entry name" value="IONOTROPIC RECEPTOR 100A"/>
    <property type="match status" value="1"/>
</dbReference>
<evidence type="ECO:0000256" key="5">
    <source>
        <dbReference type="ARBA" id="ARBA00023136"/>
    </source>
</evidence>
<feature type="non-terminal residue" evidence="9">
    <location>
        <position position="201"/>
    </location>
</feature>
<evidence type="ECO:0000313" key="9">
    <source>
        <dbReference type="EMBL" id="KFM65319.1"/>
    </source>
</evidence>
<name>A0A087TJN0_STEMI</name>
<dbReference type="GO" id="GO:0005886">
    <property type="term" value="C:plasma membrane"/>
    <property type="evidence" value="ECO:0007669"/>
    <property type="project" value="UniProtKB-SubCell"/>
</dbReference>
<evidence type="ECO:0000256" key="3">
    <source>
        <dbReference type="ARBA" id="ARBA00022692"/>
    </source>
</evidence>
<evidence type="ECO:0000313" key="10">
    <source>
        <dbReference type="Proteomes" id="UP000054359"/>
    </source>
</evidence>
<dbReference type="STRING" id="407821.A0A087TJN0"/>
<gene>
    <name evidence="9" type="ORF">X975_18078</name>
</gene>
<keyword evidence="7" id="KW-0325">Glycoprotein</keyword>
<proteinExistence type="predicted"/>
<feature type="transmembrane region" description="Helical" evidence="8">
    <location>
        <begin position="57"/>
        <end position="75"/>
    </location>
</feature>
<evidence type="ECO:0000256" key="4">
    <source>
        <dbReference type="ARBA" id="ARBA00022989"/>
    </source>
</evidence>
<keyword evidence="5 8" id="KW-0472">Membrane</keyword>
<comment type="subcellular location">
    <subcellularLocation>
        <location evidence="1">Cell membrane</location>
        <topology evidence="1">Multi-pass membrane protein</topology>
    </subcellularLocation>
</comment>
<keyword evidence="2" id="KW-1003">Cell membrane</keyword>
<dbReference type="InterPro" id="IPR052192">
    <property type="entry name" value="Insect_Ionotropic_Sensory_Rcpt"/>
</dbReference>
<evidence type="ECO:0000256" key="7">
    <source>
        <dbReference type="ARBA" id="ARBA00023180"/>
    </source>
</evidence>
<sequence>MVHRGEADIAVSKISITEQKSIVVGFSYPYNIETLTFATRAPGAIPKTSAIFYPFSFQTWICLAFLLIAIPMLFCKFLKKKYSIVSLAFRVYGILLHQELLLKVRAVSDKLLLGSWLWGAMILSLCYTTLLLSFLTVPVKEKGVQTIDELAAAASRGRYKCMTYQGSSSMWILQNSKTDSVRSIGESILKNNGLIKLNGGV</sequence>
<evidence type="ECO:0000256" key="1">
    <source>
        <dbReference type="ARBA" id="ARBA00004651"/>
    </source>
</evidence>
<dbReference type="PANTHER" id="PTHR42643">
    <property type="entry name" value="IONOTROPIC RECEPTOR 20A-RELATED"/>
    <property type="match status" value="1"/>
</dbReference>
<dbReference type="Gene3D" id="3.40.190.10">
    <property type="entry name" value="Periplasmic binding protein-like II"/>
    <property type="match status" value="1"/>
</dbReference>
<evidence type="ECO:0000256" key="2">
    <source>
        <dbReference type="ARBA" id="ARBA00022475"/>
    </source>
</evidence>
<organism evidence="9 10">
    <name type="scientific">Stegodyphus mimosarum</name>
    <name type="common">African social velvet spider</name>
    <dbReference type="NCBI Taxonomy" id="407821"/>
    <lineage>
        <taxon>Eukaryota</taxon>
        <taxon>Metazoa</taxon>
        <taxon>Ecdysozoa</taxon>
        <taxon>Arthropoda</taxon>
        <taxon>Chelicerata</taxon>
        <taxon>Arachnida</taxon>
        <taxon>Araneae</taxon>
        <taxon>Araneomorphae</taxon>
        <taxon>Entelegynae</taxon>
        <taxon>Eresoidea</taxon>
        <taxon>Eresidae</taxon>
        <taxon>Stegodyphus</taxon>
    </lineage>
</organism>
<keyword evidence="3 8" id="KW-0812">Transmembrane</keyword>
<dbReference type="Proteomes" id="UP000054359">
    <property type="component" value="Unassembled WGS sequence"/>
</dbReference>
<keyword evidence="4 8" id="KW-1133">Transmembrane helix</keyword>
<dbReference type="OMA" id="TWICLAF"/>
<feature type="transmembrane region" description="Helical" evidence="8">
    <location>
        <begin position="116"/>
        <end position="137"/>
    </location>
</feature>
<evidence type="ECO:0000256" key="8">
    <source>
        <dbReference type="SAM" id="Phobius"/>
    </source>
</evidence>
<evidence type="ECO:0000256" key="6">
    <source>
        <dbReference type="ARBA" id="ARBA00023170"/>
    </source>
</evidence>
<protein>
    <submittedName>
        <fullName evidence="9">Glutamate receptor, ionotropic kainate 4</fullName>
    </submittedName>
</protein>
<feature type="transmembrane region" description="Helical" evidence="8">
    <location>
        <begin position="87"/>
        <end position="104"/>
    </location>
</feature>
<dbReference type="SUPFAM" id="SSF53850">
    <property type="entry name" value="Periplasmic binding protein-like II"/>
    <property type="match status" value="1"/>
</dbReference>
<keyword evidence="6 9" id="KW-0675">Receptor</keyword>
<keyword evidence="10" id="KW-1185">Reference proteome</keyword>
<reference evidence="9 10" key="1">
    <citation type="submission" date="2013-11" db="EMBL/GenBank/DDBJ databases">
        <title>Genome sequencing of Stegodyphus mimosarum.</title>
        <authorList>
            <person name="Bechsgaard J."/>
        </authorList>
    </citation>
    <scope>NUCLEOTIDE SEQUENCE [LARGE SCALE GENOMIC DNA]</scope>
</reference>
<accession>A0A087TJN0</accession>
<dbReference type="EMBL" id="KK115515">
    <property type="protein sequence ID" value="KFM65319.1"/>
    <property type="molecule type" value="Genomic_DNA"/>
</dbReference>